<sequence length="33" mass="3742">MLARGENEPDLAAEGFNAYGGTVAIWRKWRQAY</sequence>
<dbReference type="AlphaFoldDB" id="A0A382KXK0"/>
<reference evidence="1" key="1">
    <citation type="submission" date="2018-05" db="EMBL/GenBank/DDBJ databases">
        <authorList>
            <person name="Lanie J.A."/>
            <person name="Ng W.-L."/>
            <person name="Kazmierczak K.M."/>
            <person name="Andrzejewski T.M."/>
            <person name="Davidsen T.M."/>
            <person name="Wayne K.J."/>
            <person name="Tettelin H."/>
            <person name="Glass J.I."/>
            <person name="Rusch D."/>
            <person name="Podicherti R."/>
            <person name="Tsui H.-C.T."/>
            <person name="Winkler M.E."/>
        </authorList>
    </citation>
    <scope>NUCLEOTIDE SEQUENCE</scope>
</reference>
<dbReference type="EMBL" id="UINC01082990">
    <property type="protein sequence ID" value="SVC28265.1"/>
    <property type="molecule type" value="Genomic_DNA"/>
</dbReference>
<proteinExistence type="predicted"/>
<organism evidence="1">
    <name type="scientific">marine metagenome</name>
    <dbReference type="NCBI Taxonomy" id="408172"/>
    <lineage>
        <taxon>unclassified sequences</taxon>
        <taxon>metagenomes</taxon>
        <taxon>ecological metagenomes</taxon>
    </lineage>
</organism>
<name>A0A382KXK0_9ZZZZ</name>
<protein>
    <submittedName>
        <fullName evidence="1">Uncharacterized protein</fullName>
    </submittedName>
</protein>
<gene>
    <name evidence="1" type="ORF">METZ01_LOCUS281119</name>
</gene>
<evidence type="ECO:0000313" key="1">
    <source>
        <dbReference type="EMBL" id="SVC28265.1"/>
    </source>
</evidence>
<accession>A0A382KXK0</accession>